<dbReference type="CDD" id="cd16449">
    <property type="entry name" value="RING-HC"/>
    <property type="match status" value="1"/>
</dbReference>
<sequence length="329" mass="36895">MEGSRRVTLFDQMSSVDGRRDSLAGSTLEAMMASHKIASEPSRRQFSSSSRTLSDIIREDNSNTKDKKSWNIFKDKLWLKRAGSAWFSAIHIPPLDISIPNRNNNNPDAPSTSNPPEFSGQILTGARSSLVAAFSGESTHQTSRPHSFRRDGSVTFQDYLDSYGYGSECDDWDPAREGTRRLSTILSEERALSAREAEAAAAASSAAAAQGEDEPVRMSLTLMDLLEETDRQMGFDAQYSTGYEDYDEEVRKRIKMEKEEDEDEEGEGEEEESKWSVQENCCVCMVRHKGAAFIPCGHTFCRQCSRELWVSRGHCPLCNNVILEILDLF</sequence>
<dbReference type="Gene3D" id="3.30.40.10">
    <property type="entry name" value="Zinc/RING finger domain, C3HC4 (zinc finger)"/>
    <property type="match status" value="1"/>
</dbReference>
<dbReference type="InterPro" id="IPR013083">
    <property type="entry name" value="Znf_RING/FYVE/PHD"/>
</dbReference>
<dbReference type="GO" id="GO:0008270">
    <property type="term" value="F:zinc ion binding"/>
    <property type="evidence" value="ECO:0007669"/>
    <property type="project" value="UniProtKB-KW"/>
</dbReference>
<evidence type="ECO:0000259" key="3">
    <source>
        <dbReference type="PROSITE" id="PS50089"/>
    </source>
</evidence>
<dbReference type="PANTHER" id="PTHR46629">
    <property type="entry name" value="OS01G0917900 PROTEIN"/>
    <property type="match status" value="1"/>
</dbReference>
<dbReference type="SMART" id="SM00184">
    <property type="entry name" value="RING"/>
    <property type="match status" value="1"/>
</dbReference>
<dbReference type="InterPro" id="IPR001841">
    <property type="entry name" value="Znf_RING"/>
</dbReference>
<evidence type="ECO:0000256" key="2">
    <source>
        <dbReference type="SAM" id="MobiDB-lite"/>
    </source>
</evidence>
<keyword evidence="1" id="KW-0863">Zinc-finger</keyword>
<name>A0AAE1JGH4_9FABA</name>
<gene>
    <name evidence="4" type="ORF">QN277_024997</name>
</gene>
<accession>A0AAE1JGH4</accession>
<dbReference type="PROSITE" id="PS50089">
    <property type="entry name" value="ZF_RING_2"/>
    <property type="match status" value="1"/>
</dbReference>
<protein>
    <recommendedName>
        <fullName evidence="3">RING-type domain-containing protein</fullName>
    </recommendedName>
</protein>
<keyword evidence="1" id="KW-0479">Metal-binding</keyword>
<reference evidence="4" key="1">
    <citation type="submission" date="2023-10" db="EMBL/GenBank/DDBJ databases">
        <title>Chromosome-level genome of the transformable northern wattle, Acacia crassicarpa.</title>
        <authorList>
            <person name="Massaro I."/>
            <person name="Sinha N.R."/>
            <person name="Poethig S."/>
            <person name="Leichty A.R."/>
        </authorList>
    </citation>
    <scope>NUCLEOTIDE SEQUENCE</scope>
    <source>
        <strain evidence="4">Acra3RX</strain>
        <tissue evidence="4">Leaf</tissue>
    </source>
</reference>
<proteinExistence type="predicted"/>
<feature type="domain" description="RING-type" evidence="3">
    <location>
        <begin position="281"/>
        <end position="319"/>
    </location>
</feature>
<keyword evidence="1" id="KW-0862">Zinc</keyword>
<comment type="caution">
    <text evidence="4">The sequence shown here is derived from an EMBL/GenBank/DDBJ whole genome shotgun (WGS) entry which is preliminary data.</text>
</comment>
<dbReference type="AlphaFoldDB" id="A0AAE1JGH4"/>
<feature type="region of interest" description="Disordered" evidence="2">
    <location>
        <begin position="97"/>
        <end position="121"/>
    </location>
</feature>
<dbReference type="Pfam" id="PF13920">
    <property type="entry name" value="zf-C3HC4_3"/>
    <property type="match status" value="1"/>
</dbReference>
<keyword evidence="5" id="KW-1185">Reference proteome</keyword>
<organism evidence="4 5">
    <name type="scientific">Acacia crassicarpa</name>
    <name type="common">northern wattle</name>
    <dbReference type="NCBI Taxonomy" id="499986"/>
    <lineage>
        <taxon>Eukaryota</taxon>
        <taxon>Viridiplantae</taxon>
        <taxon>Streptophyta</taxon>
        <taxon>Embryophyta</taxon>
        <taxon>Tracheophyta</taxon>
        <taxon>Spermatophyta</taxon>
        <taxon>Magnoliopsida</taxon>
        <taxon>eudicotyledons</taxon>
        <taxon>Gunneridae</taxon>
        <taxon>Pentapetalae</taxon>
        <taxon>rosids</taxon>
        <taxon>fabids</taxon>
        <taxon>Fabales</taxon>
        <taxon>Fabaceae</taxon>
        <taxon>Caesalpinioideae</taxon>
        <taxon>mimosoid clade</taxon>
        <taxon>Acacieae</taxon>
        <taxon>Acacia</taxon>
    </lineage>
</organism>
<evidence type="ECO:0000313" key="5">
    <source>
        <dbReference type="Proteomes" id="UP001293593"/>
    </source>
</evidence>
<dbReference type="SUPFAM" id="SSF57850">
    <property type="entry name" value="RING/U-box"/>
    <property type="match status" value="1"/>
</dbReference>
<dbReference type="EMBL" id="JAWXYG010000007">
    <property type="protein sequence ID" value="KAK4268322.1"/>
    <property type="molecule type" value="Genomic_DNA"/>
</dbReference>
<evidence type="ECO:0000256" key="1">
    <source>
        <dbReference type="PROSITE-ProRule" id="PRU00175"/>
    </source>
</evidence>
<evidence type="ECO:0000313" key="4">
    <source>
        <dbReference type="EMBL" id="KAK4268322.1"/>
    </source>
</evidence>
<feature type="compositionally biased region" description="Polar residues" evidence="2">
    <location>
        <begin position="100"/>
        <end position="116"/>
    </location>
</feature>
<dbReference type="Proteomes" id="UP001293593">
    <property type="component" value="Unassembled WGS sequence"/>
</dbReference>